<sequence length="343" mass="39312">MKKAKKHSVKGIAEKLNISPTTVSFVLNGKAKEKKISDEMIERVLAYVKEINYKPNQLAQSLRTGKSKIIVFMVEDISNHFFASIARKIEDLAYEQDYKVLFCSNENKDKKSRDLIQLFKDRQVDGYIINPSPGIKKDIEALIQEDIPVILFDRYFPGLKTHFVGIDNEEASYKATLHLIENGFKKIGFITLATTQTQMANRKKGYLKATKEHGLSERVLEIEFEAGNPQSKKELIKEFIFKEDLDAIYFSTNYLTQSGLEVFKENSPELIDKFGILTFDDHEFFKIHTPTISAIAQPKDAMASELMKLMLMLLKKSTKDLPPKEIILKTELLPRQSTLLKNH</sequence>
<dbReference type="Pfam" id="PF00356">
    <property type="entry name" value="LacI"/>
    <property type="match status" value="1"/>
</dbReference>
<dbReference type="PANTHER" id="PTHR30146:SF109">
    <property type="entry name" value="HTH-TYPE TRANSCRIPTIONAL REGULATOR GALS"/>
    <property type="match status" value="1"/>
</dbReference>
<dbReference type="Pfam" id="PF13377">
    <property type="entry name" value="Peripla_BP_3"/>
    <property type="match status" value="1"/>
</dbReference>
<name>A0A1I2M0D1_9FLAO</name>
<dbReference type="PROSITE" id="PS50932">
    <property type="entry name" value="HTH_LACI_2"/>
    <property type="match status" value="1"/>
</dbReference>
<dbReference type="RefSeq" id="WP_093304465.1">
    <property type="nucleotide sequence ID" value="NZ_FOOH01000010.1"/>
</dbReference>
<organism evidence="5 6">
    <name type="scientific">Salegentibacter agarivorans</name>
    <dbReference type="NCBI Taxonomy" id="345907"/>
    <lineage>
        <taxon>Bacteria</taxon>
        <taxon>Pseudomonadati</taxon>
        <taxon>Bacteroidota</taxon>
        <taxon>Flavobacteriia</taxon>
        <taxon>Flavobacteriales</taxon>
        <taxon>Flavobacteriaceae</taxon>
        <taxon>Salegentibacter</taxon>
    </lineage>
</organism>
<dbReference type="CDD" id="cd01392">
    <property type="entry name" value="HTH_LacI"/>
    <property type="match status" value="1"/>
</dbReference>
<proteinExistence type="predicted"/>
<dbReference type="SMART" id="SM00354">
    <property type="entry name" value="HTH_LACI"/>
    <property type="match status" value="1"/>
</dbReference>
<dbReference type="EMBL" id="FOOH01000010">
    <property type="protein sequence ID" value="SFF82987.1"/>
    <property type="molecule type" value="Genomic_DNA"/>
</dbReference>
<keyword evidence="1" id="KW-0805">Transcription regulation</keyword>
<dbReference type="PANTHER" id="PTHR30146">
    <property type="entry name" value="LACI-RELATED TRANSCRIPTIONAL REPRESSOR"/>
    <property type="match status" value="1"/>
</dbReference>
<keyword evidence="2" id="KW-0238">DNA-binding</keyword>
<evidence type="ECO:0000256" key="1">
    <source>
        <dbReference type="ARBA" id="ARBA00023015"/>
    </source>
</evidence>
<evidence type="ECO:0000256" key="3">
    <source>
        <dbReference type="ARBA" id="ARBA00023163"/>
    </source>
</evidence>
<protein>
    <submittedName>
        <fullName evidence="5">Transcriptional regulator, LacI family</fullName>
    </submittedName>
</protein>
<dbReference type="SUPFAM" id="SSF53822">
    <property type="entry name" value="Periplasmic binding protein-like I"/>
    <property type="match status" value="1"/>
</dbReference>
<feature type="domain" description="HTH lacI-type" evidence="4">
    <location>
        <begin position="12"/>
        <end position="64"/>
    </location>
</feature>
<dbReference type="Proteomes" id="UP000199116">
    <property type="component" value="Unassembled WGS sequence"/>
</dbReference>
<dbReference type="GO" id="GO:0003700">
    <property type="term" value="F:DNA-binding transcription factor activity"/>
    <property type="evidence" value="ECO:0007669"/>
    <property type="project" value="TreeGrafter"/>
</dbReference>
<keyword evidence="6" id="KW-1185">Reference proteome</keyword>
<dbReference type="Gene3D" id="3.40.50.2300">
    <property type="match status" value="2"/>
</dbReference>
<dbReference type="InterPro" id="IPR000843">
    <property type="entry name" value="HTH_LacI"/>
</dbReference>
<evidence type="ECO:0000313" key="6">
    <source>
        <dbReference type="Proteomes" id="UP000199116"/>
    </source>
</evidence>
<dbReference type="InterPro" id="IPR028082">
    <property type="entry name" value="Peripla_BP_I"/>
</dbReference>
<dbReference type="GO" id="GO:0000976">
    <property type="term" value="F:transcription cis-regulatory region binding"/>
    <property type="evidence" value="ECO:0007669"/>
    <property type="project" value="TreeGrafter"/>
</dbReference>
<evidence type="ECO:0000259" key="4">
    <source>
        <dbReference type="PROSITE" id="PS50932"/>
    </source>
</evidence>
<dbReference type="Gene3D" id="1.10.260.40">
    <property type="entry name" value="lambda repressor-like DNA-binding domains"/>
    <property type="match status" value="1"/>
</dbReference>
<evidence type="ECO:0000313" key="5">
    <source>
        <dbReference type="EMBL" id="SFF82987.1"/>
    </source>
</evidence>
<gene>
    <name evidence="5" type="ORF">SAMN04488033_110102</name>
</gene>
<dbReference type="InterPro" id="IPR010982">
    <property type="entry name" value="Lambda_DNA-bd_dom_sf"/>
</dbReference>
<reference evidence="6" key="1">
    <citation type="submission" date="2016-10" db="EMBL/GenBank/DDBJ databases">
        <authorList>
            <person name="Varghese N."/>
            <person name="Submissions S."/>
        </authorList>
    </citation>
    <scope>NUCLEOTIDE SEQUENCE [LARGE SCALE GENOMIC DNA]</scope>
    <source>
        <strain evidence="6">DSM 23515</strain>
    </source>
</reference>
<keyword evidence="3" id="KW-0804">Transcription</keyword>
<evidence type="ECO:0000256" key="2">
    <source>
        <dbReference type="ARBA" id="ARBA00023125"/>
    </source>
</evidence>
<dbReference type="InterPro" id="IPR046335">
    <property type="entry name" value="LacI/GalR-like_sensor"/>
</dbReference>
<dbReference type="SUPFAM" id="SSF47413">
    <property type="entry name" value="lambda repressor-like DNA-binding domains"/>
    <property type="match status" value="1"/>
</dbReference>
<accession>A0A1I2M0D1</accession>
<dbReference type="AlphaFoldDB" id="A0A1I2M0D1"/>